<keyword evidence="13" id="KW-1185">Reference proteome</keyword>
<dbReference type="Gene3D" id="3.40.190.10">
    <property type="entry name" value="Periplasmic binding protein-like II"/>
    <property type="match status" value="3"/>
</dbReference>
<feature type="transmembrane region" description="Helical" evidence="10">
    <location>
        <begin position="1142"/>
        <end position="1160"/>
    </location>
</feature>
<keyword evidence="7 10" id="KW-0472">Membrane</keyword>
<dbReference type="PROSITE" id="PS51635">
    <property type="entry name" value="PNPLA"/>
    <property type="match status" value="1"/>
</dbReference>
<feature type="active site" description="Proton acceptor" evidence="8">
    <location>
        <position position="426"/>
    </location>
</feature>
<feature type="domain" description="PNPLA" evidence="11">
    <location>
        <begin position="234"/>
        <end position="439"/>
    </location>
</feature>
<keyword evidence="5 10" id="KW-1133">Transmembrane helix</keyword>
<dbReference type="InterPro" id="IPR001320">
    <property type="entry name" value="Iontro_rcpt_C"/>
</dbReference>
<dbReference type="InterPro" id="IPR021771">
    <property type="entry name" value="Triacylglycerol_lipase_N"/>
</dbReference>
<dbReference type="OrthoDB" id="15478at2759"/>
<dbReference type="InterPro" id="IPR050301">
    <property type="entry name" value="NTE"/>
</dbReference>
<sequence>MDISNEANVDPFSIGPTSILGRTIAFRVLFCKSTLQLRRDLFRFLLHWFLTLKLAVSPFVSWFHPRNPQGILAVVTIIAFVLKRYTNVKAKAEMAYRRKFWRNMMRAALTYEEWAHAAKMLDKETPKMNESDLYDEELVKNKLRELRHRRQEGSLRDIMFCMRADLVRNLGNMCNSELHKGRLQVPRHIKEYIDEVSTQLRMVCNNSDSLEDLSLDEKLSFMHETRHAFGRTALLLSGGASLGAFHVGVVRTLVEHKLLPRIIAGSSVGSIICSVVASRSWPELQSFFENSLHSLQFFDQLGSVFTIVKRVMTQGALHDIRQLQCMLRNLTCNLTFQEAYDLTGRILGITVCSPRKHEPPRCLNYLTSPHVVIWSAVTASCAFPGLFEAQELMAKDRSGEIVPYHPPFNLEPEEGGDKSSTRRWRDGSLEVDLPMMQLKELFNVNHFIVSQANPHIAPLLRLKDIVRAYGGRFAAKLAHLVEMEVKHRCNQVLELGFPLGGLAKLFAQEWEGDVTVVMPATLAQYSKIIQNPTHVELQKAANQGRRCTWEKLSAIKANCGIELALDECVAILNHMRRLKRSAERASSASSSHHGLASTTRFNASRRIPSWNVIARENSTGSLDDLVADSNNNNLHAGRNLSDSETESVEMSSWTRTGGPLMRTASANRFTDFVHGLDVDIALTRGFTSSPNSPAVPGPVSPSFSPRSRSMAAPSESESDKRESSSSSSITVSEGDLLQPERTSNGFVLNVVRRENLGMAVGNQSNELPESVQIDIPEREMDNSSVSEHEDDDNDDEEEHKGSVPVNDSCLQEPMSEVRVGLVVDLGSVEGKILKTSFTLALSDFYHVYSGYRTRLSVLVRDSRGDPLLALAAARNLVKKARVEIIVGAQSLQEAKLLAAFSDKTKIVVISPLLPSSLSLKKHNHFIQWTHDTASEAKGTASLVQDIACILANVVEKTSLRGKATRSGAAEASWNVSDLVKLIKHIRRFNEKRRIGLRRPGGSHKIPPRHRFLAENGENKKLLRVLVPAGNRVPNLVKVSPDPETGVVIVTGLCMEIFKTCMDPLKYELEFIPYNGSYDNLAYLLSTQRDKYDAAAGDLTITSNRSSYVEFTLPFTDIGIGALTLKKKKHGIWTFFDPFEKPLWLASGAFFILTGIVVWLVERPVNPEFQGSWKQQLGTMLWFGFSTIVFAHREKLQKMSSRFLVIVWMFVVLILTASYSANLTSTKTISRIQLDNPLSFGPSALMISNSINAIEAYARVLRDGTVSHVVDEIPYLNILLGQYPDVFAMTDREAVTNGFGFMFQKGSGLAPKVSREIAKLRTSGTLKDMEKRWFQKLDSFYVQSNDNDDDDDASNRFTFGELGGLFIIAGAAHALVLVMHLFQTRHEILLDRVNTSIHSAVSEKISFLGMYLQAVPPSVLRPPMSEKAVRAMKKYERQKEVRRVELRNARERNRKTLGLKIFRHVLKKLKQSNGFSCEYEIENELPESVQIDIPEREMDNSSVSEHEDDDNDDEEEHKGSIMFSLVMFALLFSTTKSGVTHSNNGVLEEVRVGLVVDLGSVEGKILKTYFTLALSDFYHINSGYRTRVSVLARDSRGDPLLALVAGEKLLKKARVEAIVGGKSLQEAKLLAALSDKTKLVVISPFLPYTLCLNKYSHLIQWTHDTASEAKGIASLVHDIACILANVVEKRSLRATATRSGTADEASWNVSDLVTLIKHSRRFNGDSQINKETLEIANIVGRKERRIGLRRPGGSNKVPPSHRFLAESGEKKKLLRVLVPSGNRVPNLVRVSPDPETDVVTVTGLCMEIFKTCMDPLKYELEFIPYNGSYDNLAYQLYTQRDKYDAAAGDLTITSNRSSYVEFTLPFTDIGIGALTLKKKKHGIWAFFDPFEKPLWLASGAFFILTGIVVWLVERPVNPEFQGSWKQQLGTMLWFGFSTIVFAHREKLQKMSSRFLVIVWMFVVLILTASYSANLTSTKTISRIQLDNPLSFGPSMMKISNSVNAIEAYAQVLRDGTLSHVVDEIPYLNILLGQYPDVFAMTDREATTNGFGFMFQKGSGLAPKVSREIAKLRTSGTLKDMEKRWFQKMDSSYVNTNDINDDDNDASNRFTFGELGGLFIIAGAAHALVLVMHLFQTRREILRVLCESRLFTKLKSSASLWRC</sequence>
<evidence type="ECO:0000313" key="13">
    <source>
        <dbReference type="Proteomes" id="UP000886595"/>
    </source>
</evidence>
<feature type="compositionally biased region" description="Low complexity" evidence="9">
    <location>
        <begin position="700"/>
        <end position="715"/>
    </location>
</feature>
<evidence type="ECO:0000256" key="9">
    <source>
        <dbReference type="SAM" id="MobiDB-lite"/>
    </source>
</evidence>
<feature type="compositionally biased region" description="Acidic residues" evidence="9">
    <location>
        <begin position="788"/>
        <end position="797"/>
    </location>
</feature>
<evidence type="ECO:0000256" key="3">
    <source>
        <dbReference type="ARBA" id="ARBA00022801"/>
    </source>
</evidence>
<feature type="compositionally biased region" description="Low complexity" evidence="9">
    <location>
        <begin position="724"/>
        <end position="733"/>
    </location>
</feature>
<evidence type="ECO:0000259" key="11">
    <source>
        <dbReference type="PROSITE" id="PS51635"/>
    </source>
</evidence>
<evidence type="ECO:0000256" key="8">
    <source>
        <dbReference type="PROSITE-ProRule" id="PRU01161"/>
    </source>
</evidence>
<dbReference type="GO" id="GO:0004806">
    <property type="term" value="F:triacylglycerol lipase activity"/>
    <property type="evidence" value="ECO:0007669"/>
    <property type="project" value="InterPro"/>
</dbReference>
<dbReference type="Pfam" id="PF00060">
    <property type="entry name" value="Lig_chan"/>
    <property type="match status" value="2"/>
</dbReference>
<reference evidence="12 13" key="1">
    <citation type="submission" date="2020-02" db="EMBL/GenBank/DDBJ databases">
        <authorList>
            <person name="Ma Q."/>
            <person name="Huang Y."/>
            <person name="Song X."/>
            <person name="Pei D."/>
        </authorList>
    </citation>
    <scope>NUCLEOTIDE SEQUENCE [LARGE SCALE GENOMIC DNA]</scope>
    <source>
        <strain evidence="12">Sxm20200214</strain>
        <tissue evidence="12">Leaf</tissue>
    </source>
</reference>
<feature type="region of interest" description="Disordered" evidence="9">
    <location>
        <begin position="686"/>
        <end position="740"/>
    </location>
</feature>
<evidence type="ECO:0000256" key="5">
    <source>
        <dbReference type="ARBA" id="ARBA00022989"/>
    </source>
</evidence>
<organism evidence="12 13">
    <name type="scientific">Brassica carinata</name>
    <name type="common">Ethiopian mustard</name>
    <name type="synonym">Abyssinian cabbage</name>
    <dbReference type="NCBI Taxonomy" id="52824"/>
    <lineage>
        <taxon>Eukaryota</taxon>
        <taxon>Viridiplantae</taxon>
        <taxon>Streptophyta</taxon>
        <taxon>Embryophyta</taxon>
        <taxon>Tracheophyta</taxon>
        <taxon>Spermatophyta</taxon>
        <taxon>Magnoliopsida</taxon>
        <taxon>eudicotyledons</taxon>
        <taxon>Gunneridae</taxon>
        <taxon>Pentapetalae</taxon>
        <taxon>rosids</taxon>
        <taxon>malvids</taxon>
        <taxon>Brassicales</taxon>
        <taxon>Brassicaceae</taxon>
        <taxon>Brassiceae</taxon>
        <taxon>Brassica</taxon>
    </lineage>
</organism>
<dbReference type="Gene3D" id="3.40.50.2300">
    <property type="match status" value="2"/>
</dbReference>
<dbReference type="GO" id="GO:0016042">
    <property type="term" value="P:lipid catabolic process"/>
    <property type="evidence" value="ECO:0007669"/>
    <property type="project" value="UniProtKB-UniRule"/>
</dbReference>
<feature type="active site" description="Nucleophile" evidence="8">
    <location>
        <position position="267"/>
    </location>
</feature>
<dbReference type="Pfam" id="PF01734">
    <property type="entry name" value="Patatin"/>
    <property type="match status" value="1"/>
</dbReference>
<dbReference type="Pfam" id="PF01094">
    <property type="entry name" value="ANF_receptor"/>
    <property type="match status" value="2"/>
</dbReference>
<dbReference type="GO" id="GO:0016020">
    <property type="term" value="C:membrane"/>
    <property type="evidence" value="ECO:0007669"/>
    <property type="project" value="UniProtKB-SubCell"/>
</dbReference>
<protein>
    <recommendedName>
        <fullName evidence="11">PNPLA domain-containing protein</fullName>
    </recommendedName>
</protein>
<dbReference type="Gene3D" id="1.10.287.70">
    <property type="match status" value="2"/>
</dbReference>
<keyword evidence="4 8" id="KW-0442">Lipid degradation</keyword>
<dbReference type="PANTHER" id="PTHR14226">
    <property type="entry name" value="NEUROPATHY TARGET ESTERASE/SWISS CHEESE D.MELANOGASTER"/>
    <property type="match status" value="1"/>
</dbReference>
<dbReference type="Proteomes" id="UP000886595">
    <property type="component" value="Unassembled WGS sequence"/>
</dbReference>
<dbReference type="SUPFAM" id="SSF52151">
    <property type="entry name" value="FabD/lysophospholipase-like"/>
    <property type="match status" value="1"/>
</dbReference>
<keyword evidence="3 8" id="KW-0378">Hydrolase</keyword>
<feature type="region of interest" description="Disordered" evidence="9">
    <location>
        <begin position="761"/>
        <end position="808"/>
    </location>
</feature>
<evidence type="ECO:0000256" key="10">
    <source>
        <dbReference type="SAM" id="Phobius"/>
    </source>
</evidence>
<keyword evidence="2 10" id="KW-0812">Transmembrane</keyword>
<evidence type="ECO:0000256" key="7">
    <source>
        <dbReference type="ARBA" id="ARBA00023136"/>
    </source>
</evidence>
<feature type="compositionally biased region" description="Acidic residues" evidence="9">
    <location>
        <begin position="1505"/>
        <end position="1514"/>
    </location>
</feature>
<feature type="transmembrane region" description="Helical" evidence="10">
    <location>
        <begin position="1893"/>
        <end position="1911"/>
    </location>
</feature>
<feature type="transmembrane region" description="Helical" evidence="10">
    <location>
        <begin position="1953"/>
        <end position="1971"/>
    </location>
</feature>
<feature type="transmembrane region" description="Helical" evidence="10">
    <location>
        <begin position="228"/>
        <end position="246"/>
    </location>
</feature>
<dbReference type="EMBL" id="JAAMPC010000014">
    <property type="protein sequence ID" value="KAG2262498.1"/>
    <property type="molecule type" value="Genomic_DNA"/>
</dbReference>
<dbReference type="SMART" id="SM00079">
    <property type="entry name" value="PBPe"/>
    <property type="match status" value="2"/>
</dbReference>
<dbReference type="CDD" id="cd07231">
    <property type="entry name" value="Pat_SDP1-like"/>
    <property type="match status" value="1"/>
</dbReference>
<evidence type="ECO:0000256" key="2">
    <source>
        <dbReference type="ARBA" id="ARBA00022692"/>
    </source>
</evidence>
<evidence type="ECO:0000256" key="4">
    <source>
        <dbReference type="ARBA" id="ARBA00022963"/>
    </source>
</evidence>
<dbReference type="GO" id="GO:0015276">
    <property type="term" value="F:ligand-gated monoatomic ion channel activity"/>
    <property type="evidence" value="ECO:0007669"/>
    <property type="project" value="InterPro"/>
</dbReference>
<dbReference type="SUPFAM" id="SSF53822">
    <property type="entry name" value="Periplasmic binding protein-like I"/>
    <property type="match status" value="2"/>
</dbReference>
<evidence type="ECO:0000313" key="12">
    <source>
        <dbReference type="EMBL" id="KAG2262498.1"/>
    </source>
</evidence>
<dbReference type="PANTHER" id="PTHR14226:SF10">
    <property type="entry name" value="TRIACYLGLYCEROL LIPASE 4-RELATED"/>
    <property type="match status" value="1"/>
</dbReference>
<keyword evidence="6 8" id="KW-0443">Lipid metabolism</keyword>
<proteinExistence type="predicted"/>
<gene>
    <name evidence="12" type="ORF">Bca52824_069577</name>
</gene>
<feature type="transmembrane region" description="Helical" evidence="10">
    <location>
        <begin position="42"/>
        <end position="63"/>
    </location>
</feature>
<dbReference type="InterPro" id="IPR028082">
    <property type="entry name" value="Peripla_BP_I"/>
</dbReference>
<name>A0A8X7Q405_BRACI</name>
<evidence type="ECO:0000256" key="6">
    <source>
        <dbReference type="ARBA" id="ARBA00023098"/>
    </source>
</evidence>
<feature type="region of interest" description="Disordered" evidence="9">
    <location>
        <begin position="1489"/>
        <end position="1515"/>
    </location>
</feature>
<dbReference type="FunFam" id="3.40.1090.10:FF:000043">
    <property type="entry name" value="Triacylglycerol lipase SDP1"/>
    <property type="match status" value="1"/>
</dbReference>
<dbReference type="Pfam" id="PF11815">
    <property type="entry name" value="DUF3336"/>
    <property type="match status" value="1"/>
</dbReference>
<evidence type="ECO:0000256" key="1">
    <source>
        <dbReference type="ARBA" id="ARBA00004370"/>
    </source>
</evidence>
<comment type="caution">
    <text evidence="8">Lacks conserved residue(s) required for the propagation of feature annotation.</text>
</comment>
<feature type="transmembrane region" description="Helical" evidence="10">
    <location>
        <begin position="2113"/>
        <end position="2133"/>
    </location>
</feature>
<feature type="transmembrane region" description="Helical" evidence="10">
    <location>
        <begin position="1202"/>
        <end position="1220"/>
    </location>
</feature>
<dbReference type="SUPFAM" id="SSF53850">
    <property type="entry name" value="Periplasmic binding protein-like II"/>
    <property type="match status" value="2"/>
</dbReference>
<comment type="subcellular location">
    <subcellularLocation>
        <location evidence="1">Membrane</location>
    </subcellularLocation>
</comment>
<comment type="caution">
    <text evidence="12">The sequence shown here is derived from an EMBL/GenBank/DDBJ whole genome shotgun (WGS) entry which is preliminary data.</text>
</comment>
<dbReference type="InterPro" id="IPR001828">
    <property type="entry name" value="ANF_lig-bd_rcpt"/>
</dbReference>
<accession>A0A8X7Q405</accession>
<dbReference type="Gene3D" id="3.40.1090.10">
    <property type="entry name" value="Cytosolic phospholipase A2 catalytic domain"/>
    <property type="match status" value="1"/>
</dbReference>
<feature type="transmembrane region" description="Helical" evidence="10">
    <location>
        <begin position="69"/>
        <end position="86"/>
    </location>
</feature>
<dbReference type="InterPro" id="IPR016035">
    <property type="entry name" value="Acyl_Trfase/lysoPLipase"/>
</dbReference>
<feature type="region of interest" description="Disordered" evidence="9">
    <location>
        <begin position="635"/>
        <end position="660"/>
    </location>
</feature>
<dbReference type="InterPro" id="IPR002641">
    <property type="entry name" value="PNPLA_dom"/>
</dbReference>
<feature type="short sequence motif" description="GXSXG" evidence="8">
    <location>
        <begin position="265"/>
        <end position="269"/>
    </location>
</feature>